<protein>
    <submittedName>
        <fullName evidence="6">Uncharacterized protein</fullName>
    </submittedName>
</protein>
<accession>G8ZLA1</accession>
<comment type="similarity">
    <text evidence="5">Belongs to the BI1 family.</text>
</comment>
<dbReference type="AlphaFoldDB" id="G8ZLA1"/>
<dbReference type="InParanoid" id="G8ZLA1"/>
<evidence type="ECO:0000256" key="3">
    <source>
        <dbReference type="ARBA" id="ARBA00022989"/>
    </source>
</evidence>
<dbReference type="PANTHER" id="PTHR23291:SF50">
    <property type="entry name" value="PROTEIN LIFEGUARD 4"/>
    <property type="match status" value="1"/>
</dbReference>
<sequence>MSAPPPYQAIASADERPHNHSDIPDDFKYSTTIVSCDFEIRQQFMAKVYSILSTQLLCTLIFCYLTIKSPKVQLFLIKHTGLYIVAAITTLVSCIWLALSPRPEEYEGPAPWYSLQGRTQYALLGLFTVAESYCMAGCVMFESLEIVLSALVVTFVVVVGVSLMAFSGRFQIALESATSIYYWLNLAVLLLIGVGLSAIFVGGMNSTVSILYGWLGAVVFSIYLFIDTQLIFRKMYLGEEVRCAMMLYLDIVNLFLSILRILSSQNGDD</sequence>
<dbReference type="HOGENOM" id="CLU_058671_0_0_1"/>
<keyword evidence="4 5" id="KW-0472">Membrane</keyword>
<feature type="transmembrane region" description="Helical" evidence="5">
    <location>
        <begin position="208"/>
        <end position="226"/>
    </location>
</feature>
<dbReference type="KEGG" id="tdl:TDEL_0A00630"/>
<dbReference type="GO" id="GO:0006915">
    <property type="term" value="P:apoptotic process"/>
    <property type="evidence" value="ECO:0007669"/>
    <property type="project" value="EnsemblFungi"/>
</dbReference>
<organism evidence="6 7">
    <name type="scientific">Torulaspora delbrueckii</name>
    <name type="common">Yeast</name>
    <name type="synonym">Candida colliculosa</name>
    <dbReference type="NCBI Taxonomy" id="4950"/>
    <lineage>
        <taxon>Eukaryota</taxon>
        <taxon>Fungi</taxon>
        <taxon>Dikarya</taxon>
        <taxon>Ascomycota</taxon>
        <taxon>Saccharomycotina</taxon>
        <taxon>Saccharomycetes</taxon>
        <taxon>Saccharomycetales</taxon>
        <taxon>Saccharomycetaceae</taxon>
        <taxon>Torulaspora</taxon>
    </lineage>
</organism>
<dbReference type="Proteomes" id="UP000005627">
    <property type="component" value="Chromosome 1"/>
</dbReference>
<gene>
    <name evidence="6" type="primary">TDEL0A00630</name>
    <name evidence="6" type="ORF">TDEL_0A00630</name>
</gene>
<evidence type="ECO:0000313" key="6">
    <source>
        <dbReference type="EMBL" id="CCE89395.1"/>
    </source>
</evidence>
<reference evidence="6 7" key="1">
    <citation type="journal article" date="2011" name="Proc. Natl. Acad. Sci. U.S.A.">
        <title>Evolutionary erosion of yeast sex chromosomes by mating-type switching accidents.</title>
        <authorList>
            <person name="Gordon J.L."/>
            <person name="Armisen D."/>
            <person name="Proux-Wera E."/>
            <person name="Oheigeartaigh S.S."/>
            <person name="Byrne K.P."/>
            <person name="Wolfe K.H."/>
        </authorList>
    </citation>
    <scope>NUCLEOTIDE SEQUENCE [LARGE SCALE GENOMIC DNA]</scope>
    <source>
        <strain evidence="7">ATCC 10662 / CBS 1146 / NBRC 0425 / NCYC 2629 / NRRL Y-866</strain>
    </source>
</reference>
<feature type="transmembrane region" description="Helical" evidence="5">
    <location>
        <begin position="146"/>
        <end position="168"/>
    </location>
</feature>
<dbReference type="OrthoDB" id="7933078at2759"/>
<dbReference type="FunCoup" id="G8ZLA1">
    <property type="interactions" value="642"/>
</dbReference>
<dbReference type="PANTHER" id="PTHR23291">
    <property type="entry name" value="BAX INHIBITOR-RELATED"/>
    <property type="match status" value="1"/>
</dbReference>
<name>G8ZLA1_TORDE</name>
<evidence type="ECO:0000256" key="5">
    <source>
        <dbReference type="RuleBase" id="RU004379"/>
    </source>
</evidence>
<feature type="transmembrane region" description="Helical" evidence="5">
    <location>
        <begin position="119"/>
        <end position="139"/>
    </location>
</feature>
<evidence type="ECO:0000256" key="1">
    <source>
        <dbReference type="ARBA" id="ARBA00004141"/>
    </source>
</evidence>
<dbReference type="EMBL" id="HE616742">
    <property type="protein sequence ID" value="CCE89395.1"/>
    <property type="molecule type" value="Genomic_DNA"/>
</dbReference>
<feature type="transmembrane region" description="Helical" evidence="5">
    <location>
        <begin position="246"/>
        <end position="263"/>
    </location>
</feature>
<keyword evidence="3 5" id="KW-1133">Transmembrane helix</keyword>
<dbReference type="eggNOG" id="KOG2322">
    <property type="taxonomic scope" value="Eukaryota"/>
</dbReference>
<keyword evidence="7" id="KW-1185">Reference proteome</keyword>
<dbReference type="GO" id="GO:0005739">
    <property type="term" value="C:mitochondrion"/>
    <property type="evidence" value="ECO:0007669"/>
    <property type="project" value="EnsemblFungi"/>
</dbReference>
<dbReference type="GO" id="GO:0005783">
    <property type="term" value="C:endoplasmic reticulum"/>
    <property type="evidence" value="ECO:0007669"/>
    <property type="project" value="EnsemblFungi"/>
</dbReference>
<dbReference type="GO" id="GO:0030968">
    <property type="term" value="P:endoplasmic reticulum unfolded protein response"/>
    <property type="evidence" value="ECO:0007669"/>
    <property type="project" value="EnsemblFungi"/>
</dbReference>
<evidence type="ECO:0000256" key="4">
    <source>
        <dbReference type="ARBA" id="ARBA00023136"/>
    </source>
</evidence>
<evidence type="ECO:0000313" key="7">
    <source>
        <dbReference type="Proteomes" id="UP000005627"/>
    </source>
</evidence>
<dbReference type="Pfam" id="PF01027">
    <property type="entry name" value="Bax1-I"/>
    <property type="match status" value="1"/>
</dbReference>
<dbReference type="InterPro" id="IPR006214">
    <property type="entry name" value="Bax_inhibitor_1-related"/>
</dbReference>
<feature type="transmembrane region" description="Helical" evidence="5">
    <location>
        <begin position="180"/>
        <end position="201"/>
    </location>
</feature>
<dbReference type="RefSeq" id="XP_003678606.1">
    <property type="nucleotide sequence ID" value="XM_003678558.1"/>
</dbReference>
<evidence type="ECO:0000256" key="2">
    <source>
        <dbReference type="ARBA" id="ARBA00022692"/>
    </source>
</evidence>
<feature type="transmembrane region" description="Helical" evidence="5">
    <location>
        <begin position="79"/>
        <end position="99"/>
    </location>
</feature>
<comment type="subcellular location">
    <subcellularLocation>
        <location evidence="1">Membrane</location>
        <topology evidence="1">Multi-pass membrane protein</topology>
    </subcellularLocation>
</comment>
<dbReference type="STRING" id="1076872.G8ZLA1"/>
<proteinExistence type="inferred from homology"/>
<dbReference type="GO" id="GO:0019722">
    <property type="term" value="P:calcium-mediated signaling"/>
    <property type="evidence" value="ECO:0007669"/>
    <property type="project" value="EnsemblFungi"/>
</dbReference>
<keyword evidence="2 5" id="KW-0812">Transmembrane</keyword>
<dbReference type="GO" id="GO:0000324">
    <property type="term" value="C:fungal-type vacuole"/>
    <property type="evidence" value="ECO:0007669"/>
    <property type="project" value="EnsemblFungi"/>
</dbReference>
<dbReference type="GO" id="GO:0016020">
    <property type="term" value="C:membrane"/>
    <property type="evidence" value="ECO:0007669"/>
    <property type="project" value="UniProtKB-SubCell"/>
</dbReference>
<dbReference type="GeneID" id="11503249"/>
<feature type="transmembrane region" description="Helical" evidence="5">
    <location>
        <begin position="48"/>
        <end position="67"/>
    </location>
</feature>